<evidence type="ECO:0000256" key="1">
    <source>
        <dbReference type="SAM" id="SignalP"/>
    </source>
</evidence>
<gene>
    <name evidence="2" type="ORF">Moror_16956</name>
</gene>
<reference evidence="2 3" key="1">
    <citation type="journal article" date="2014" name="BMC Genomics">
        <title>Genome and secretome analysis of the hemibiotrophic fungal pathogen, Moniliophthora roreri, which causes frosty pod rot disease of cacao: mechanisms of the biotrophic and necrotrophic phases.</title>
        <authorList>
            <person name="Meinhardt L.W."/>
            <person name="Costa G.G.L."/>
            <person name="Thomazella D.P.T."/>
            <person name="Teixeira P.J.P.L."/>
            <person name="Carazzolle M.F."/>
            <person name="Schuster S.C."/>
            <person name="Carlson J.E."/>
            <person name="Guiltinan M.J."/>
            <person name="Mieczkowski P."/>
            <person name="Farmer A."/>
            <person name="Ramaraj T."/>
            <person name="Crozier J."/>
            <person name="Davis R.E."/>
            <person name="Shao J."/>
            <person name="Melnick R.L."/>
            <person name="Pereira G.A.G."/>
            <person name="Bailey B.A."/>
        </authorList>
    </citation>
    <scope>NUCLEOTIDE SEQUENCE [LARGE SCALE GENOMIC DNA]</scope>
    <source>
        <strain evidence="2 3">MCA 2997</strain>
    </source>
</reference>
<dbReference type="KEGG" id="mrr:Moror_16956"/>
<dbReference type="OrthoDB" id="3010635at2759"/>
<protein>
    <submittedName>
        <fullName evidence="2">Uncharacterized protein</fullName>
    </submittedName>
</protein>
<keyword evidence="1" id="KW-0732">Signal</keyword>
<accession>V2XXU0</accession>
<dbReference type="EMBL" id="AWSO01001351">
    <property type="protein sequence ID" value="ESK84199.1"/>
    <property type="molecule type" value="Genomic_DNA"/>
</dbReference>
<comment type="caution">
    <text evidence="2">The sequence shown here is derived from an EMBL/GenBank/DDBJ whole genome shotgun (WGS) entry which is preliminary data.</text>
</comment>
<keyword evidence="3" id="KW-1185">Reference proteome</keyword>
<feature type="chain" id="PRO_5004712900" evidence="1">
    <location>
        <begin position="23"/>
        <end position="317"/>
    </location>
</feature>
<organism evidence="2 3">
    <name type="scientific">Moniliophthora roreri (strain MCA 2997)</name>
    <name type="common">Cocoa frosty pod rot fungus</name>
    <name type="synonym">Crinipellis roreri</name>
    <dbReference type="NCBI Taxonomy" id="1381753"/>
    <lineage>
        <taxon>Eukaryota</taxon>
        <taxon>Fungi</taxon>
        <taxon>Dikarya</taxon>
        <taxon>Basidiomycota</taxon>
        <taxon>Agaricomycotina</taxon>
        <taxon>Agaricomycetes</taxon>
        <taxon>Agaricomycetidae</taxon>
        <taxon>Agaricales</taxon>
        <taxon>Marasmiineae</taxon>
        <taxon>Marasmiaceae</taxon>
        <taxon>Moniliophthora</taxon>
    </lineage>
</organism>
<feature type="signal peptide" evidence="1">
    <location>
        <begin position="1"/>
        <end position="22"/>
    </location>
</feature>
<sequence>MMFIAHVAIALLLVYVRISVSAIPFSRVVELLPREVGRIAIDEDAGQYLAFNNDGTLVGTFPLGEEGSAPQPMRRAAGACVALRLDEVESLRGWPAIVDHANNVWGDRSRNIVINPKEYPGYAANLCVTDEVVGLKIKGEPTCQTQVTTTNGVLVGTSGSVAIGVDQGFTAESLFTVTKAASVGVAETVSFKTGVSAIADVTGSFTMSSEVTNTNAYSFGSTFSDVTKVTVTMQAPEGKRCHAATNSKTCQLQAEGKLRYTAEGWVWFNYKKKVDGHYKWAVNFATAIPNVNDRSSFLEFRGSIQANTKVSFAGKCV</sequence>
<evidence type="ECO:0000313" key="2">
    <source>
        <dbReference type="EMBL" id="ESK84199.1"/>
    </source>
</evidence>
<dbReference type="AlphaFoldDB" id="V2XXU0"/>
<name>V2XXU0_MONRO</name>
<dbReference type="Proteomes" id="UP000017559">
    <property type="component" value="Unassembled WGS sequence"/>
</dbReference>
<evidence type="ECO:0000313" key="3">
    <source>
        <dbReference type="Proteomes" id="UP000017559"/>
    </source>
</evidence>
<dbReference type="HOGENOM" id="CLU_058858_1_0_1"/>
<proteinExistence type="predicted"/>